<dbReference type="PANTHER" id="PTHR42973">
    <property type="entry name" value="BINDING OXIDOREDUCTASE, PUTATIVE (AFU_ORTHOLOGUE AFUA_1G17690)-RELATED"/>
    <property type="match status" value="1"/>
</dbReference>
<dbReference type="InterPro" id="IPR016166">
    <property type="entry name" value="FAD-bd_PCMH"/>
</dbReference>
<proteinExistence type="inferred from homology"/>
<accession>A0A5N6IPB6</accession>
<dbReference type="Pfam" id="PF01565">
    <property type="entry name" value="FAD_binding_4"/>
    <property type="match status" value="1"/>
</dbReference>
<dbReference type="InterPro" id="IPR050416">
    <property type="entry name" value="FAD-linked_Oxidoreductase"/>
</dbReference>
<dbReference type="Gene3D" id="3.30.465.10">
    <property type="match status" value="1"/>
</dbReference>
<keyword evidence="3" id="KW-0274">FAD</keyword>
<dbReference type="InterPro" id="IPR036318">
    <property type="entry name" value="FAD-bd_PCMH-like_sf"/>
</dbReference>
<evidence type="ECO:0000256" key="3">
    <source>
        <dbReference type="ARBA" id="ARBA00022827"/>
    </source>
</evidence>
<evidence type="ECO:0000313" key="6">
    <source>
        <dbReference type="EMBL" id="KAB8268087.1"/>
    </source>
</evidence>
<name>A0A5N6IPB6_9EURO</name>
<dbReference type="EMBL" id="ML732879">
    <property type="protein sequence ID" value="KAB8268087.1"/>
    <property type="molecule type" value="Genomic_DNA"/>
</dbReference>
<dbReference type="PANTHER" id="PTHR42973:SF25">
    <property type="entry name" value="PHOSPHOMEVALONATE KINASE"/>
    <property type="match status" value="1"/>
</dbReference>
<evidence type="ECO:0000256" key="1">
    <source>
        <dbReference type="ARBA" id="ARBA00005466"/>
    </source>
</evidence>
<dbReference type="GO" id="GO:0071949">
    <property type="term" value="F:FAD binding"/>
    <property type="evidence" value="ECO:0007669"/>
    <property type="project" value="InterPro"/>
</dbReference>
<keyword evidence="7" id="KW-1185">Reference proteome</keyword>
<sequence>MSASAIDATHIAALRSFLHDHEIITPASPSYRTSTDTWSAQKHSSPRLVIRPTSIDTLRNTIAYLYTTDLDIAIYGHGFSSASAGDVVVNMSAFDEFHFDAQSKLLTIGAGQTWADVYKKLAEVGLEYGVVGARTPCVGVAGTIVRGGFSWLSSEHGCISDPVNMLDAQVVKYDGSVVWASTEPDLLWALRGGGGGFGVLVTVKLRVFPYPQNIWAGQILIPRESLEQVADGIENFLSKPVDPKITMFLYVVKGRLLESIGSDSDMLVIHAFDANGEKHGRANFQWALNIDGAVDQTMTTNLAGIANLQDKADIVKGTMTQFWQPLLLRNISKETVIKAIKWFEEIRDVDESLGDCTYLIFELLSSRDPVGGTSSCAWPRPSGMKHILLLGTGCPAHAPKAKENLARDLSIQAPSKVLGDNSEAHVLPNGFEDYHDPTQVWGPHFAKLQNLRNFFDPRDKFKGVINPHNN</sequence>
<reference evidence="6 7" key="1">
    <citation type="submission" date="2019-04" db="EMBL/GenBank/DDBJ databases">
        <title>Fungal friends and foes A comparative genomics study of 23 Aspergillus species from section Flavi.</title>
        <authorList>
            <consortium name="DOE Joint Genome Institute"/>
            <person name="Kjaerbolling I."/>
            <person name="Vesth T.C."/>
            <person name="Frisvad J.C."/>
            <person name="Nybo J.L."/>
            <person name="Theobald S."/>
            <person name="Kildgaard S."/>
            <person name="Petersen T.I."/>
            <person name="Kuo A."/>
            <person name="Sato A."/>
            <person name="Lyhne E.K."/>
            <person name="Kogle M.E."/>
            <person name="Wiebenga A."/>
            <person name="Kun R.S."/>
            <person name="Lubbers R.J."/>
            <person name="Makela M.R."/>
            <person name="Barry K."/>
            <person name="Chovatia M."/>
            <person name="Clum A."/>
            <person name="Daum C."/>
            <person name="Haridas S."/>
            <person name="He G."/>
            <person name="LaButti K."/>
            <person name="Lipzen A."/>
            <person name="Mondo S."/>
            <person name="Pangilinan J."/>
            <person name="Riley R."/>
            <person name="Salamov A."/>
            <person name="Simmons B.A."/>
            <person name="Magnuson J.K."/>
            <person name="Henrissat B."/>
            <person name="Mortensen U.H."/>
            <person name="Larsen T.O."/>
            <person name="De vries R.P."/>
            <person name="Grigoriev I.V."/>
            <person name="Machida M."/>
            <person name="Baker S.E."/>
            <person name="Andersen M.R."/>
        </authorList>
    </citation>
    <scope>NUCLEOTIDE SEQUENCE [LARGE SCALE GENOMIC DNA]</scope>
    <source>
        <strain evidence="6 7">CBS 117635</strain>
    </source>
</reference>
<keyword evidence="2" id="KW-0285">Flavoprotein</keyword>
<organism evidence="6 7">
    <name type="scientific">Aspergillus minisclerotigenes</name>
    <dbReference type="NCBI Taxonomy" id="656917"/>
    <lineage>
        <taxon>Eukaryota</taxon>
        <taxon>Fungi</taxon>
        <taxon>Dikarya</taxon>
        <taxon>Ascomycota</taxon>
        <taxon>Pezizomycotina</taxon>
        <taxon>Eurotiomycetes</taxon>
        <taxon>Eurotiomycetidae</taxon>
        <taxon>Eurotiales</taxon>
        <taxon>Aspergillaceae</taxon>
        <taxon>Aspergillus</taxon>
        <taxon>Aspergillus subgen. Circumdati</taxon>
    </lineage>
</organism>
<evidence type="ECO:0000256" key="2">
    <source>
        <dbReference type="ARBA" id="ARBA00022630"/>
    </source>
</evidence>
<dbReference type="PROSITE" id="PS51387">
    <property type="entry name" value="FAD_PCMH"/>
    <property type="match status" value="1"/>
</dbReference>
<dbReference type="InterPro" id="IPR016169">
    <property type="entry name" value="FAD-bd_PCMH_sub2"/>
</dbReference>
<keyword evidence="4" id="KW-0560">Oxidoreductase</keyword>
<dbReference type="InterPro" id="IPR006094">
    <property type="entry name" value="Oxid_FAD_bind_N"/>
</dbReference>
<dbReference type="SUPFAM" id="SSF56176">
    <property type="entry name" value="FAD-binding/transporter-associated domain-like"/>
    <property type="match status" value="1"/>
</dbReference>
<dbReference type="AlphaFoldDB" id="A0A5N6IPB6"/>
<dbReference type="GO" id="GO:0016491">
    <property type="term" value="F:oxidoreductase activity"/>
    <property type="evidence" value="ECO:0007669"/>
    <property type="project" value="UniProtKB-KW"/>
</dbReference>
<evidence type="ECO:0000259" key="5">
    <source>
        <dbReference type="PROSITE" id="PS51387"/>
    </source>
</evidence>
<protein>
    <recommendedName>
        <fullName evidence="5">FAD-binding PCMH-type domain-containing protein</fullName>
    </recommendedName>
</protein>
<gene>
    <name evidence="6" type="ORF">BDV30DRAFT_218990</name>
</gene>
<dbReference type="Proteomes" id="UP000326289">
    <property type="component" value="Unassembled WGS sequence"/>
</dbReference>
<evidence type="ECO:0000313" key="7">
    <source>
        <dbReference type="Proteomes" id="UP000326289"/>
    </source>
</evidence>
<feature type="domain" description="FAD-binding PCMH-type" evidence="5">
    <location>
        <begin position="42"/>
        <end position="210"/>
    </location>
</feature>
<evidence type="ECO:0000256" key="4">
    <source>
        <dbReference type="ARBA" id="ARBA00023002"/>
    </source>
</evidence>
<comment type="similarity">
    <text evidence="1">Belongs to the oxygen-dependent FAD-linked oxidoreductase family.</text>
</comment>